<dbReference type="InterPro" id="IPR008427">
    <property type="entry name" value="Extracellular_membr_CFEM_dom"/>
</dbReference>
<evidence type="ECO:0000256" key="14">
    <source>
        <dbReference type="ARBA" id="ARBA00023288"/>
    </source>
</evidence>
<dbReference type="GO" id="GO:0005886">
    <property type="term" value="C:plasma membrane"/>
    <property type="evidence" value="ECO:0007669"/>
    <property type="project" value="UniProtKB-SubCell"/>
</dbReference>
<keyword evidence="12 15" id="KW-1015">Disulfide bond</keyword>
<reference evidence="20" key="2">
    <citation type="submission" date="2013-04" db="EMBL/GenBank/DDBJ databases">
        <title>Genomic mechanisms accounting for the adaptation to parasitism in nematode-trapping fungi.</title>
        <authorList>
            <person name="Ahren D.G."/>
        </authorList>
    </citation>
    <scope>NUCLEOTIDE SEQUENCE [LARGE SCALE GENOMIC DNA]</scope>
    <source>
        <strain evidence="20">CBS 200.50</strain>
    </source>
</reference>
<dbReference type="HOGENOM" id="CLU_063084_1_1_1"/>
<feature type="disulfide bond" evidence="15">
    <location>
        <begin position="32"/>
        <end position="63"/>
    </location>
</feature>
<evidence type="ECO:0000256" key="4">
    <source>
        <dbReference type="ARBA" id="ARBA00022475"/>
    </source>
</evidence>
<feature type="domain" description="CFEM" evidence="18">
    <location>
        <begin position="1"/>
        <end position="107"/>
    </location>
</feature>
<dbReference type="OrthoDB" id="5363846at2759"/>
<keyword evidence="13" id="KW-0325">Glycoprotein</keyword>
<feature type="signal peptide" evidence="17">
    <location>
        <begin position="1"/>
        <end position="18"/>
    </location>
</feature>
<feature type="region of interest" description="Disordered" evidence="16">
    <location>
        <begin position="119"/>
        <end position="155"/>
    </location>
</feature>
<dbReference type="PANTHER" id="PTHR37928:SF2">
    <property type="entry name" value="GPI ANCHORED CFEM DOMAIN PROTEIN (AFU_ORTHOLOGUE AFUA_6G10580)"/>
    <property type="match status" value="1"/>
</dbReference>
<evidence type="ECO:0000313" key="19">
    <source>
        <dbReference type="EMBL" id="EPS44938.1"/>
    </source>
</evidence>
<feature type="chain" id="PRO_5004548813" description="CFEM domain-containing protein" evidence="17">
    <location>
        <begin position="19"/>
        <end position="178"/>
    </location>
</feature>
<evidence type="ECO:0000256" key="13">
    <source>
        <dbReference type="ARBA" id="ARBA00023180"/>
    </source>
</evidence>
<evidence type="ECO:0000256" key="7">
    <source>
        <dbReference type="ARBA" id="ARBA00022622"/>
    </source>
</evidence>
<evidence type="ECO:0000256" key="9">
    <source>
        <dbReference type="ARBA" id="ARBA00022729"/>
    </source>
</evidence>
<evidence type="ECO:0000256" key="15">
    <source>
        <dbReference type="PROSITE-ProRule" id="PRU01356"/>
    </source>
</evidence>
<dbReference type="Pfam" id="PF05730">
    <property type="entry name" value="CFEM"/>
    <property type="match status" value="1"/>
</dbReference>
<protein>
    <recommendedName>
        <fullName evidence="18">CFEM domain-containing protein</fullName>
    </recommendedName>
</protein>
<keyword evidence="20" id="KW-1185">Reference proteome</keyword>
<keyword evidence="6 15" id="KW-0349">Heme</keyword>
<feature type="disulfide bond" evidence="15">
    <location>
        <begin position="28"/>
        <end position="68"/>
    </location>
</feature>
<dbReference type="InterPro" id="IPR051735">
    <property type="entry name" value="CFEM_domain"/>
</dbReference>
<feature type="disulfide bond" evidence="15">
    <location>
        <begin position="42"/>
        <end position="49"/>
    </location>
</feature>
<dbReference type="GO" id="GO:0046872">
    <property type="term" value="F:metal ion binding"/>
    <property type="evidence" value="ECO:0007669"/>
    <property type="project" value="UniProtKB-UniRule"/>
</dbReference>
<keyword evidence="11" id="KW-0472">Membrane</keyword>
<evidence type="ECO:0000256" key="2">
    <source>
        <dbReference type="ARBA" id="ARBA00004613"/>
    </source>
</evidence>
<gene>
    <name evidence="19" type="ORF">H072_1078</name>
</gene>
<keyword evidence="9 17" id="KW-0732">Signal</keyword>
<sequence>MKVSTMLAVFSAATFVSAQGDTASLPACAESCIQDGLSTSSCDPNDFTCQCSDVIALTAVMNCVKSSCDPSQYSTIIEAASAICAEYGGTRVPEILSSALGPMAPTSVSEISSRTTANVASNSETTMKVSKTASQADGITSTGGTLEPTSTEAPNTGSKAIMGGISFFMVLANILAAL</sequence>
<evidence type="ECO:0000313" key="20">
    <source>
        <dbReference type="Proteomes" id="UP000015100"/>
    </source>
</evidence>
<proteinExistence type="inferred from homology"/>
<keyword evidence="5" id="KW-0964">Secreted</keyword>
<evidence type="ECO:0000256" key="5">
    <source>
        <dbReference type="ARBA" id="ARBA00022525"/>
    </source>
</evidence>
<organism evidence="19 20">
    <name type="scientific">Dactylellina haptotyla (strain CBS 200.50)</name>
    <name type="common">Nematode-trapping fungus</name>
    <name type="synonym">Monacrosporium haptotylum</name>
    <dbReference type="NCBI Taxonomy" id="1284197"/>
    <lineage>
        <taxon>Eukaryota</taxon>
        <taxon>Fungi</taxon>
        <taxon>Dikarya</taxon>
        <taxon>Ascomycota</taxon>
        <taxon>Pezizomycotina</taxon>
        <taxon>Orbiliomycetes</taxon>
        <taxon>Orbiliales</taxon>
        <taxon>Orbiliaceae</taxon>
        <taxon>Dactylellina</taxon>
    </lineage>
</organism>
<dbReference type="GO" id="GO:0098552">
    <property type="term" value="C:side of membrane"/>
    <property type="evidence" value="ECO:0007669"/>
    <property type="project" value="UniProtKB-KW"/>
</dbReference>
<keyword evidence="10 15" id="KW-0408">Iron</keyword>
<feature type="binding site" description="axial binding residue" evidence="15">
    <location>
        <position position="46"/>
    </location>
    <ligand>
        <name>heme</name>
        <dbReference type="ChEBI" id="CHEBI:30413"/>
    </ligand>
    <ligandPart>
        <name>Fe</name>
        <dbReference type="ChEBI" id="CHEBI:18248"/>
    </ligandPart>
</feature>
<evidence type="ECO:0000256" key="1">
    <source>
        <dbReference type="ARBA" id="ARBA00004609"/>
    </source>
</evidence>
<evidence type="ECO:0000259" key="18">
    <source>
        <dbReference type="PROSITE" id="PS52012"/>
    </source>
</evidence>
<dbReference type="SMART" id="SM00747">
    <property type="entry name" value="CFEM"/>
    <property type="match status" value="1"/>
</dbReference>
<dbReference type="Proteomes" id="UP000015100">
    <property type="component" value="Unassembled WGS sequence"/>
</dbReference>
<evidence type="ECO:0000256" key="11">
    <source>
        <dbReference type="ARBA" id="ARBA00023136"/>
    </source>
</evidence>
<evidence type="ECO:0000256" key="12">
    <source>
        <dbReference type="ARBA" id="ARBA00023157"/>
    </source>
</evidence>
<evidence type="ECO:0000256" key="16">
    <source>
        <dbReference type="SAM" id="MobiDB-lite"/>
    </source>
</evidence>
<evidence type="ECO:0000256" key="10">
    <source>
        <dbReference type="ARBA" id="ARBA00023004"/>
    </source>
</evidence>
<feature type="disulfide bond" evidence="15">
    <location>
        <begin position="51"/>
        <end position="84"/>
    </location>
</feature>
<evidence type="ECO:0000256" key="17">
    <source>
        <dbReference type="SAM" id="SignalP"/>
    </source>
</evidence>
<comment type="similarity">
    <text evidence="3">Belongs to the RBT5 family.</text>
</comment>
<evidence type="ECO:0000256" key="8">
    <source>
        <dbReference type="ARBA" id="ARBA00022723"/>
    </source>
</evidence>
<dbReference type="EMBL" id="AQGS01000025">
    <property type="protein sequence ID" value="EPS44938.1"/>
    <property type="molecule type" value="Genomic_DNA"/>
</dbReference>
<evidence type="ECO:0000256" key="3">
    <source>
        <dbReference type="ARBA" id="ARBA00010031"/>
    </source>
</evidence>
<dbReference type="AlphaFoldDB" id="S8BZR4"/>
<keyword evidence="8 15" id="KW-0479">Metal-binding</keyword>
<dbReference type="PANTHER" id="PTHR37928">
    <property type="entry name" value="CFEM DOMAIN PROTEIN (AFU_ORTHOLOGUE AFUA_6G14090)"/>
    <property type="match status" value="1"/>
</dbReference>
<comment type="subcellular location">
    <subcellularLocation>
        <location evidence="1">Cell membrane</location>
        <topology evidence="1">Lipid-anchor</topology>
        <topology evidence="1">GPI-anchor</topology>
    </subcellularLocation>
    <subcellularLocation>
        <location evidence="2">Secreted</location>
    </subcellularLocation>
</comment>
<keyword evidence="4" id="KW-1003">Cell membrane</keyword>
<comment type="caution">
    <text evidence="19">The sequence shown here is derived from an EMBL/GenBank/DDBJ whole genome shotgun (WGS) entry which is preliminary data.</text>
</comment>
<dbReference type="PROSITE" id="PS52012">
    <property type="entry name" value="CFEM"/>
    <property type="match status" value="1"/>
</dbReference>
<accession>S8BZR4</accession>
<keyword evidence="7" id="KW-0336">GPI-anchor</keyword>
<keyword evidence="14" id="KW-0449">Lipoprotein</keyword>
<name>S8BZR4_DACHA</name>
<dbReference type="GO" id="GO:0005576">
    <property type="term" value="C:extracellular region"/>
    <property type="evidence" value="ECO:0007669"/>
    <property type="project" value="UniProtKB-SubCell"/>
</dbReference>
<evidence type="ECO:0000256" key="6">
    <source>
        <dbReference type="ARBA" id="ARBA00022617"/>
    </source>
</evidence>
<reference evidence="19 20" key="1">
    <citation type="journal article" date="2013" name="PLoS Genet.">
        <title>Genomic mechanisms accounting for the adaptation to parasitism in nematode-trapping fungi.</title>
        <authorList>
            <person name="Meerupati T."/>
            <person name="Andersson K.M."/>
            <person name="Friman E."/>
            <person name="Kumar D."/>
            <person name="Tunlid A."/>
            <person name="Ahren D."/>
        </authorList>
    </citation>
    <scope>NUCLEOTIDE SEQUENCE [LARGE SCALE GENOMIC DNA]</scope>
    <source>
        <strain evidence="19 20">CBS 200.50</strain>
    </source>
</reference>